<keyword evidence="4 5" id="KW-0472">Membrane</keyword>
<keyword evidence="3 5" id="KW-1133">Transmembrane helix</keyword>
<dbReference type="InterPro" id="IPR011527">
    <property type="entry name" value="ABC1_TM_dom"/>
</dbReference>
<evidence type="ECO:0000256" key="1">
    <source>
        <dbReference type="ARBA" id="ARBA00004141"/>
    </source>
</evidence>
<comment type="subcellular location">
    <subcellularLocation>
        <location evidence="1">Membrane</location>
        <topology evidence="1">Multi-pass membrane protein</topology>
    </subcellularLocation>
</comment>
<sequence length="394" mass="42550">MNHRSAINGSTDTGLRLPPSTAGHFELETFPSITLLGQSSPYFRTCLWRPQHSAVAAAAREGRDVSEAAQEQGPTVVEIVDMVEKAAALADATRFIHNLPEGLGTIVGASGTRLSGGQRQRIAIARGLVKDPKGRTVISVAHRLSTIKKAGKIIVMSDGRVAEQGTYSELMEKHGTYSGFVELQNRNTRSAGQIVHDGASICLVKRRQRVMRSRRAVAGLSGSVIGTVLSIYTNLVAAIVLTFVVAWKIAILCLAIMPLLLGVGITQLRTLAKFKEKHEHAFTKSVGISVEAVDSIKTVAALSLEDAILAEYRRTLDRPRREAMAISFYASLWLALQYLIGNLTFGLAFAARGVGPDIQYQASVGDDLPLFRAQDAALEALHFSTYPLMLACSL</sequence>
<dbReference type="EMBL" id="JAIZPD010000003">
    <property type="protein sequence ID" value="KAH0964787.1"/>
    <property type="molecule type" value="Genomic_DNA"/>
</dbReference>
<dbReference type="SUPFAM" id="SSF52540">
    <property type="entry name" value="P-loop containing nucleoside triphosphate hydrolases"/>
    <property type="match status" value="1"/>
</dbReference>
<evidence type="ECO:0000256" key="4">
    <source>
        <dbReference type="ARBA" id="ARBA00023136"/>
    </source>
</evidence>
<dbReference type="InterPro" id="IPR017871">
    <property type="entry name" value="ABC_transporter-like_CS"/>
</dbReference>
<dbReference type="PANTHER" id="PTHR24221">
    <property type="entry name" value="ATP-BINDING CASSETTE SUB-FAMILY B"/>
    <property type="match status" value="1"/>
</dbReference>
<feature type="transmembrane region" description="Helical" evidence="5">
    <location>
        <begin position="249"/>
        <end position="268"/>
    </location>
</feature>
<evidence type="ECO:0000256" key="2">
    <source>
        <dbReference type="ARBA" id="ARBA00022692"/>
    </source>
</evidence>
<evidence type="ECO:0000313" key="8">
    <source>
        <dbReference type="Proteomes" id="UP000824596"/>
    </source>
</evidence>
<feature type="domain" description="ABC transmembrane type-1" evidence="6">
    <location>
        <begin position="216"/>
        <end position="350"/>
    </location>
</feature>
<dbReference type="PROSITE" id="PS00211">
    <property type="entry name" value="ABC_TRANSPORTER_1"/>
    <property type="match status" value="1"/>
</dbReference>
<dbReference type="GeneID" id="68351932"/>
<feature type="transmembrane region" description="Helical" evidence="5">
    <location>
        <begin position="216"/>
        <end position="243"/>
    </location>
</feature>
<dbReference type="Gene3D" id="3.40.50.300">
    <property type="entry name" value="P-loop containing nucleotide triphosphate hydrolases"/>
    <property type="match status" value="2"/>
</dbReference>
<dbReference type="AlphaFoldDB" id="A0A9P8N0R4"/>
<dbReference type="PANTHER" id="PTHR24221:SF219">
    <property type="entry name" value="ABC MULTIDRUG TRANSPORTER (EUROFUNG)"/>
    <property type="match status" value="1"/>
</dbReference>
<dbReference type="Proteomes" id="UP000824596">
    <property type="component" value="Unassembled WGS sequence"/>
</dbReference>
<dbReference type="OrthoDB" id="6500128at2759"/>
<dbReference type="InterPro" id="IPR039421">
    <property type="entry name" value="Type_1_exporter"/>
</dbReference>
<dbReference type="InterPro" id="IPR027417">
    <property type="entry name" value="P-loop_NTPase"/>
</dbReference>
<accession>A0A9P8N0R4</accession>
<evidence type="ECO:0000259" key="6">
    <source>
        <dbReference type="PROSITE" id="PS50929"/>
    </source>
</evidence>
<name>A0A9P8N0R4_9HYPO</name>
<dbReference type="InterPro" id="IPR036640">
    <property type="entry name" value="ABC1_TM_sf"/>
</dbReference>
<organism evidence="7 8">
    <name type="scientific">Hirsutella rhossiliensis</name>
    <dbReference type="NCBI Taxonomy" id="111463"/>
    <lineage>
        <taxon>Eukaryota</taxon>
        <taxon>Fungi</taxon>
        <taxon>Dikarya</taxon>
        <taxon>Ascomycota</taxon>
        <taxon>Pezizomycotina</taxon>
        <taxon>Sordariomycetes</taxon>
        <taxon>Hypocreomycetidae</taxon>
        <taxon>Hypocreales</taxon>
        <taxon>Ophiocordycipitaceae</taxon>
        <taxon>Hirsutella</taxon>
    </lineage>
</organism>
<dbReference type="GO" id="GO:0005524">
    <property type="term" value="F:ATP binding"/>
    <property type="evidence" value="ECO:0007669"/>
    <property type="project" value="InterPro"/>
</dbReference>
<dbReference type="GO" id="GO:0016887">
    <property type="term" value="F:ATP hydrolysis activity"/>
    <property type="evidence" value="ECO:0007669"/>
    <property type="project" value="InterPro"/>
</dbReference>
<feature type="transmembrane region" description="Helical" evidence="5">
    <location>
        <begin position="323"/>
        <end position="340"/>
    </location>
</feature>
<evidence type="ECO:0000256" key="3">
    <source>
        <dbReference type="ARBA" id="ARBA00022989"/>
    </source>
</evidence>
<dbReference type="SUPFAM" id="SSF90123">
    <property type="entry name" value="ABC transporter transmembrane region"/>
    <property type="match status" value="1"/>
</dbReference>
<dbReference type="RefSeq" id="XP_044722300.1">
    <property type="nucleotide sequence ID" value="XM_044861274.1"/>
</dbReference>
<dbReference type="Gene3D" id="1.20.1560.10">
    <property type="entry name" value="ABC transporter type 1, transmembrane domain"/>
    <property type="match status" value="1"/>
</dbReference>
<reference evidence="7" key="1">
    <citation type="submission" date="2021-09" db="EMBL/GenBank/DDBJ databases">
        <title>A high-quality genome of the endoparasitic fungus Hirsutella rhossiliensis with a comparison of Hirsutella genomes reveals transposable elements contributing to genome size variation.</title>
        <authorList>
            <person name="Lin R."/>
            <person name="Jiao Y."/>
            <person name="Sun X."/>
            <person name="Ling J."/>
            <person name="Xie B."/>
            <person name="Cheng X."/>
        </authorList>
    </citation>
    <scope>NUCLEOTIDE SEQUENCE</scope>
    <source>
        <strain evidence="7">HR02</strain>
    </source>
</reference>
<dbReference type="GO" id="GO:0140359">
    <property type="term" value="F:ABC-type transporter activity"/>
    <property type="evidence" value="ECO:0007669"/>
    <property type="project" value="InterPro"/>
</dbReference>
<proteinExistence type="predicted"/>
<keyword evidence="2 5" id="KW-0812">Transmembrane</keyword>
<dbReference type="GO" id="GO:0016020">
    <property type="term" value="C:membrane"/>
    <property type="evidence" value="ECO:0007669"/>
    <property type="project" value="UniProtKB-SubCell"/>
</dbReference>
<dbReference type="PROSITE" id="PS50929">
    <property type="entry name" value="ABC_TM1F"/>
    <property type="match status" value="1"/>
</dbReference>
<dbReference type="Pfam" id="PF00664">
    <property type="entry name" value="ABC_membrane"/>
    <property type="match status" value="1"/>
</dbReference>
<keyword evidence="8" id="KW-1185">Reference proteome</keyword>
<evidence type="ECO:0000256" key="5">
    <source>
        <dbReference type="SAM" id="Phobius"/>
    </source>
</evidence>
<comment type="caution">
    <text evidence="7">The sequence shown here is derived from an EMBL/GenBank/DDBJ whole genome shotgun (WGS) entry which is preliminary data.</text>
</comment>
<gene>
    <name evidence="7" type="ORF">HRG_02803</name>
</gene>
<evidence type="ECO:0000313" key="7">
    <source>
        <dbReference type="EMBL" id="KAH0964787.1"/>
    </source>
</evidence>
<protein>
    <submittedName>
        <fullName evidence="7">ABC transporter transmembrane domain-containing protein</fullName>
    </submittedName>
</protein>